<feature type="compositionally biased region" description="Polar residues" evidence="1">
    <location>
        <begin position="256"/>
        <end position="265"/>
    </location>
</feature>
<gene>
    <name evidence="2" type="ORF">PICMEDRAFT_16830</name>
</gene>
<feature type="region of interest" description="Disordered" evidence="1">
    <location>
        <begin position="235"/>
        <end position="268"/>
    </location>
</feature>
<dbReference type="EMBL" id="KV454004">
    <property type="protein sequence ID" value="ODQ45525.1"/>
    <property type="molecule type" value="Genomic_DNA"/>
</dbReference>
<evidence type="ECO:0000256" key="1">
    <source>
        <dbReference type="SAM" id="MobiDB-lite"/>
    </source>
</evidence>
<feature type="compositionally biased region" description="Low complexity" evidence="1">
    <location>
        <begin position="235"/>
        <end position="255"/>
    </location>
</feature>
<evidence type="ECO:0000313" key="3">
    <source>
        <dbReference type="Proteomes" id="UP000094455"/>
    </source>
</evidence>
<feature type="compositionally biased region" description="Polar residues" evidence="1">
    <location>
        <begin position="388"/>
        <end position="401"/>
    </location>
</feature>
<accession>A0A1E3NH99</accession>
<dbReference type="Proteomes" id="UP000094455">
    <property type="component" value="Unassembled WGS sequence"/>
</dbReference>
<feature type="compositionally biased region" description="Gly residues" evidence="1">
    <location>
        <begin position="42"/>
        <end position="52"/>
    </location>
</feature>
<dbReference type="AlphaFoldDB" id="A0A1E3NH99"/>
<proteinExistence type="predicted"/>
<name>A0A1E3NH99_9ASCO</name>
<evidence type="ECO:0000313" key="2">
    <source>
        <dbReference type="EMBL" id="ODQ45525.1"/>
    </source>
</evidence>
<feature type="compositionally biased region" description="Low complexity" evidence="1">
    <location>
        <begin position="53"/>
        <end position="71"/>
    </location>
</feature>
<reference evidence="2 3" key="1">
    <citation type="journal article" date="2016" name="Proc. Natl. Acad. Sci. U.S.A.">
        <title>Comparative genomics of biotechnologically important yeasts.</title>
        <authorList>
            <person name="Riley R."/>
            <person name="Haridas S."/>
            <person name="Wolfe K.H."/>
            <person name="Lopes M.R."/>
            <person name="Hittinger C.T."/>
            <person name="Goeker M."/>
            <person name="Salamov A.A."/>
            <person name="Wisecaver J.H."/>
            <person name="Long T.M."/>
            <person name="Calvey C.H."/>
            <person name="Aerts A.L."/>
            <person name="Barry K.W."/>
            <person name="Choi C."/>
            <person name="Clum A."/>
            <person name="Coughlan A.Y."/>
            <person name="Deshpande S."/>
            <person name="Douglass A.P."/>
            <person name="Hanson S.J."/>
            <person name="Klenk H.-P."/>
            <person name="LaButti K.M."/>
            <person name="Lapidus A."/>
            <person name="Lindquist E.A."/>
            <person name="Lipzen A.M."/>
            <person name="Meier-Kolthoff J.P."/>
            <person name="Ohm R.A."/>
            <person name="Otillar R.P."/>
            <person name="Pangilinan J.L."/>
            <person name="Peng Y."/>
            <person name="Rokas A."/>
            <person name="Rosa C.A."/>
            <person name="Scheuner C."/>
            <person name="Sibirny A.A."/>
            <person name="Slot J.C."/>
            <person name="Stielow J.B."/>
            <person name="Sun H."/>
            <person name="Kurtzman C.P."/>
            <person name="Blackwell M."/>
            <person name="Grigoriev I.V."/>
            <person name="Jeffries T.W."/>
        </authorList>
    </citation>
    <scope>NUCLEOTIDE SEQUENCE [LARGE SCALE GENOMIC DNA]</scope>
    <source>
        <strain evidence="2 3">NRRL Y-2026</strain>
    </source>
</reference>
<dbReference type="GeneID" id="30178039"/>
<protein>
    <submittedName>
        <fullName evidence="2">Uncharacterized protein</fullName>
    </submittedName>
</protein>
<keyword evidence="3" id="KW-1185">Reference proteome</keyword>
<dbReference type="RefSeq" id="XP_019016638.1">
    <property type="nucleotide sequence ID" value="XM_019161352.1"/>
</dbReference>
<sequence>MEGEGTGTSCGRFHRYGVSFEKSHSASSLSMISNAAPREDNGIGGPGHGQVPGPGQQLVGSCSLSSSSSSSETEAEPRLSTPANPGGASDASRMKSSFINVFSLKSKIGTDAGGTRAVGDPLVGSAQVIPPVVLPPKETSSPNIFKKIISRKALIPRMKAFKRIANDMQMESYPLDDEMQHEMIITTAMKEDDELSNSRSSYSFLLSQKNSPRNILNQDNLKKFEVINKANESWNNNRRKSSSSLTNSESYKSNSRQGSMSNASINLHKRKTSVTSLIPTGTNISASTTVADASTAREEGGDTPYHLLHGTFDTSSHSLLSNPFETIRKSRKRKAKAYDDCYTDVEEYLSDDGGVSPWNPMMNCKRRLVSGSVTNSPKSPALDAYPSRRNSSMMQSLQSASDDFEQMSLK</sequence>
<organism evidence="2 3">
    <name type="scientific">Pichia membranifaciens NRRL Y-2026</name>
    <dbReference type="NCBI Taxonomy" id="763406"/>
    <lineage>
        <taxon>Eukaryota</taxon>
        <taxon>Fungi</taxon>
        <taxon>Dikarya</taxon>
        <taxon>Ascomycota</taxon>
        <taxon>Saccharomycotina</taxon>
        <taxon>Pichiomycetes</taxon>
        <taxon>Pichiales</taxon>
        <taxon>Pichiaceae</taxon>
        <taxon>Pichia</taxon>
    </lineage>
</organism>
<feature type="region of interest" description="Disordered" evidence="1">
    <location>
        <begin position="370"/>
        <end position="410"/>
    </location>
</feature>
<feature type="region of interest" description="Disordered" evidence="1">
    <location>
        <begin position="27"/>
        <end position="92"/>
    </location>
</feature>
<dbReference type="OrthoDB" id="3997906at2759"/>